<evidence type="ECO:0000313" key="1">
    <source>
        <dbReference type="EMBL" id="KAF8461642.1"/>
    </source>
</evidence>
<sequence length="74" mass="8101">AQLRDVEGMRAGACAHQTRDLAAFERTAQQPRKLSSGLTGPTIRSRLTAPYDLLEQNLLCIVEPYSVSEIESVA</sequence>
<dbReference type="Gene3D" id="1.25.40.570">
    <property type="match status" value="1"/>
</dbReference>
<comment type="caution">
    <text evidence="1">The sequence shown here is derived from an EMBL/GenBank/DDBJ whole genome shotgun (WGS) entry which is preliminary data.</text>
</comment>
<proteinExistence type="predicted"/>
<organism evidence="1 3">
    <name type="scientific">Russula ochroleuca</name>
    <dbReference type="NCBI Taxonomy" id="152965"/>
    <lineage>
        <taxon>Eukaryota</taxon>
        <taxon>Fungi</taxon>
        <taxon>Dikarya</taxon>
        <taxon>Basidiomycota</taxon>
        <taxon>Agaricomycotina</taxon>
        <taxon>Agaricomycetes</taxon>
        <taxon>Russulales</taxon>
        <taxon>Russulaceae</taxon>
        <taxon>Russula</taxon>
    </lineage>
</organism>
<dbReference type="EMBL" id="WHVB01000038">
    <property type="protein sequence ID" value="KAF8467019.1"/>
    <property type="molecule type" value="Genomic_DNA"/>
</dbReference>
<dbReference type="OrthoDB" id="2661822at2759"/>
<reference evidence="1" key="1">
    <citation type="submission" date="2019-10" db="EMBL/GenBank/DDBJ databases">
        <authorList>
            <consortium name="DOE Joint Genome Institute"/>
            <person name="Kuo A."/>
            <person name="Miyauchi S."/>
            <person name="Kiss E."/>
            <person name="Drula E."/>
            <person name="Kohler A."/>
            <person name="Sanchez-Garcia M."/>
            <person name="Andreopoulos B."/>
            <person name="Barry K.W."/>
            <person name="Bonito G."/>
            <person name="Buee M."/>
            <person name="Carver A."/>
            <person name="Chen C."/>
            <person name="Cichocki N."/>
            <person name="Clum A."/>
            <person name="Culley D."/>
            <person name="Crous P.W."/>
            <person name="Fauchery L."/>
            <person name="Girlanda M."/>
            <person name="Hayes R."/>
            <person name="Keri Z."/>
            <person name="LaButti K."/>
            <person name="Lipzen A."/>
            <person name="Lombard V."/>
            <person name="Magnuson J."/>
            <person name="Maillard F."/>
            <person name="Morin E."/>
            <person name="Murat C."/>
            <person name="Nolan M."/>
            <person name="Ohm R."/>
            <person name="Pangilinan J."/>
            <person name="Pereira M."/>
            <person name="Perotto S."/>
            <person name="Peter M."/>
            <person name="Riley R."/>
            <person name="Sitrit Y."/>
            <person name="Stielow B."/>
            <person name="Szollosi G."/>
            <person name="Zifcakova L."/>
            <person name="Stursova M."/>
            <person name="Spatafora J.W."/>
            <person name="Tedersoo L."/>
            <person name="Vaario L.-M."/>
            <person name="Yamada A."/>
            <person name="Yan M."/>
            <person name="Wang P."/>
            <person name="Xu J."/>
            <person name="Bruns T."/>
            <person name="Baldrian P."/>
            <person name="Vilgalys R."/>
            <person name="Henrissat B."/>
            <person name="Grigoriev I.V."/>
            <person name="Hibbett D."/>
            <person name="Nagy L.G."/>
            <person name="Martin F.M."/>
        </authorList>
    </citation>
    <scope>NUCLEOTIDE SEQUENCE</scope>
    <source>
        <strain evidence="1">Prilba</strain>
    </source>
</reference>
<keyword evidence="3" id="KW-1185">Reference proteome</keyword>
<protein>
    <submittedName>
        <fullName evidence="1">Uncharacterized protein</fullName>
    </submittedName>
</protein>
<evidence type="ECO:0000313" key="3">
    <source>
        <dbReference type="Proteomes" id="UP000759537"/>
    </source>
</evidence>
<dbReference type="AlphaFoldDB" id="A0A9P5JUW4"/>
<dbReference type="Proteomes" id="UP000759537">
    <property type="component" value="Unassembled WGS sequence"/>
</dbReference>
<evidence type="ECO:0000313" key="2">
    <source>
        <dbReference type="EMBL" id="KAF8467019.1"/>
    </source>
</evidence>
<name>A0A9P5JUW4_9AGAM</name>
<feature type="non-terminal residue" evidence="1">
    <location>
        <position position="1"/>
    </location>
</feature>
<dbReference type="EMBL" id="WHVB01000121">
    <property type="protein sequence ID" value="KAF8461642.1"/>
    <property type="molecule type" value="Genomic_DNA"/>
</dbReference>
<reference evidence="1" key="2">
    <citation type="journal article" date="2020" name="Nat. Commun.">
        <title>Large-scale genome sequencing of mycorrhizal fungi provides insights into the early evolution of symbiotic traits.</title>
        <authorList>
            <person name="Miyauchi S."/>
            <person name="Kiss E."/>
            <person name="Kuo A."/>
            <person name="Drula E."/>
            <person name="Kohler A."/>
            <person name="Sanchez-Garcia M."/>
            <person name="Morin E."/>
            <person name="Andreopoulos B."/>
            <person name="Barry K.W."/>
            <person name="Bonito G."/>
            <person name="Buee M."/>
            <person name="Carver A."/>
            <person name="Chen C."/>
            <person name="Cichocki N."/>
            <person name="Clum A."/>
            <person name="Culley D."/>
            <person name="Crous P.W."/>
            <person name="Fauchery L."/>
            <person name="Girlanda M."/>
            <person name="Hayes R.D."/>
            <person name="Keri Z."/>
            <person name="LaButti K."/>
            <person name="Lipzen A."/>
            <person name="Lombard V."/>
            <person name="Magnuson J."/>
            <person name="Maillard F."/>
            <person name="Murat C."/>
            <person name="Nolan M."/>
            <person name="Ohm R.A."/>
            <person name="Pangilinan J."/>
            <person name="Pereira M.F."/>
            <person name="Perotto S."/>
            <person name="Peter M."/>
            <person name="Pfister S."/>
            <person name="Riley R."/>
            <person name="Sitrit Y."/>
            <person name="Stielow J.B."/>
            <person name="Szollosi G."/>
            <person name="Zifcakova L."/>
            <person name="Stursova M."/>
            <person name="Spatafora J.W."/>
            <person name="Tedersoo L."/>
            <person name="Vaario L.M."/>
            <person name="Yamada A."/>
            <person name="Yan M."/>
            <person name="Wang P."/>
            <person name="Xu J."/>
            <person name="Bruns T."/>
            <person name="Baldrian P."/>
            <person name="Vilgalys R."/>
            <person name="Dunand C."/>
            <person name="Henrissat B."/>
            <person name="Grigoriev I.V."/>
            <person name="Hibbett D."/>
            <person name="Nagy L.G."/>
            <person name="Martin F.M."/>
        </authorList>
    </citation>
    <scope>NUCLEOTIDE SEQUENCE</scope>
    <source>
        <strain evidence="1">Prilba</strain>
    </source>
</reference>
<gene>
    <name evidence="1" type="ORF">DFH94DRAFT_607127</name>
    <name evidence="2" type="ORF">DFH94DRAFT_612839</name>
</gene>
<feature type="non-terminal residue" evidence="1">
    <location>
        <position position="74"/>
    </location>
</feature>
<accession>A0A9P5JUW4</accession>